<sequence>MRNTLLLLFSLINLSFNTSNDSFIPTEKDRQCQTGNNTNIIFCKLKDNNEATEVAIKFINDYVKNCNRMNEQIEIINWVEGNSNISNSFKSELHTIIALAEKNDPEIGLGFDPIFDAQDYPEEGFRLSNFDTTNYYLTVEGIRWKEFKITMKVIKLKNDWVVDGCGIINIPAAKRALR</sequence>
<dbReference type="RefSeq" id="WP_169656902.1">
    <property type="nucleotide sequence ID" value="NZ_JABANE010000026.1"/>
</dbReference>
<reference evidence="1 2" key="1">
    <citation type="submission" date="2020-04" db="EMBL/GenBank/DDBJ databases">
        <title>Flammeovirga sp. SR4, a novel species isolated from seawater.</title>
        <authorList>
            <person name="Wang X."/>
        </authorList>
    </citation>
    <scope>NUCLEOTIDE SEQUENCE [LARGE SCALE GENOMIC DNA]</scope>
    <source>
        <strain evidence="1 2">ATCC 23126</strain>
    </source>
</reference>
<evidence type="ECO:0000313" key="1">
    <source>
        <dbReference type="EMBL" id="NME68600.1"/>
    </source>
</evidence>
<gene>
    <name evidence="1" type="ORF">HHU12_11570</name>
</gene>
<keyword evidence="2" id="KW-1185">Reference proteome</keyword>
<evidence type="ECO:0000313" key="2">
    <source>
        <dbReference type="Proteomes" id="UP000576082"/>
    </source>
</evidence>
<organism evidence="1 2">
    <name type="scientific">Flammeovirga aprica JL-4</name>
    <dbReference type="NCBI Taxonomy" id="694437"/>
    <lineage>
        <taxon>Bacteria</taxon>
        <taxon>Pseudomonadati</taxon>
        <taxon>Bacteroidota</taxon>
        <taxon>Cytophagia</taxon>
        <taxon>Cytophagales</taxon>
        <taxon>Flammeovirgaceae</taxon>
        <taxon>Flammeovirga</taxon>
    </lineage>
</organism>
<accession>A0A7X9P3D1</accession>
<dbReference type="Gene3D" id="3.10.450.50">
    <property type="match status" value="1"/>
</dbReference>
<proteinExistence type="predicted"/>
<protein>
    <recommendedName>
        <fullName evidence="3">DUF3828 domain-containing protein</fullName>
    </recommendedName>
</protein>
<evidence type="ECO:0008006" key="3">
    <source>
        <dbReference type="Google" id="ProtNLM"/>
    </source>
</evidence>
<name>A0A7X9P3D1_9BACT</name>
<dbReference type="AlphaFoldDB" id="A0A7X9P3D1"/>
<dbReference type="EMBL" id="JABANE010000026">
    <property type="protein sequence ID" value="NME68600.1"/>
    <property type="molecule type" value="Genomic_DNA"/>
</dbReference>
<comment type="caution">
    <text evidence="1">The sequence shown here is derived from an EMBL/GenBank/DDBJ whole genome shotgun (WGS) entry which is preliminary data.</text>
</comment>
<dbReference type="Proteomes" id="UP000576082">
    <property type="component" value="Unassembled WGS sequence"/>
</dbReference>